<accession>A0ABS4XQ66</accession>
<evidence type="ECO:0000313" key="2">
    <source>
        <dbReference type="Proteomes" id="UP001195422"/>
    </source>
</evidence>
<proteinExistence type="predicted"/>
<dbReference type="Proteomes" id="UP001195422">
    <property type="component" value="Unassembled WGS sequence"/>
</dbReference>
<dbReference type="EMBL" id="JAGIOJ010000001">
    <property type="protein sequence ID" value="MBP2398663.1"/>
    <property type="molecule type" value="Genomic_DNA"/>
</dbReference>
<comment type="caution">
    <text evidence="1">The sequence shown here is derived from an EMBL/GenBank/DDBJ whole genome shotgun (WGS) entry which is preliminary data.</text>
</comment>
<sequence length="75" mass="8256">MSTNVPTAPVIDSWPNRTYPGHYIIEVRCPYCTKTHTHGVQSLTAPAGHRAAHCSATMRNPGYFVAFTEELKPGN</sequence>
<reference evidence="1 2" key="1">
    <citation type="submission" date="2021-03" db="EMBL/GenBank/DDBJ databases">
        <title>Sequencing the genomes of 1000 actinobacteria strains.</title>
        <authorList>
            <person name="Klenk H.-P."/>
        </authorList>
    </citation>
    <scope>NUCLEOTIDE SEQUENCE [LARGE SCALE GENOMIC DNA]</scope>
    <source>
        <strain evidence="1 2">DSM 20168</strain>
    </source>
</reference>
<organism evidence="1 2">
    <name type="scientific">Glutamicibacter protophormiae</name>
    <name type="common">Brevibacterium protophormiae</name>
    <dbReference type="NCBI Taxonomy" id="37930"/>
    <lineage>
        <taxon>Bacteria</taxon>
        <taxon>Bacillati</taxon>
        <taxon>Actinomycetota</taxon>
        <taxon>Actinomycetes</taxon>
        <taxon>Micrococcales</taxon>
        <taxon>Micrococcaceae</taxon>
        <taxon>Glutamicibacter</taxon>
    </lineage>
</organism>
<name>A0ABS4XQ66_GLUPR</name>
<protein>
    <submittedName>
        <fullName evidence="1">Uncharacterized protein</fullName>
    </submittedName>
</protein>
<keyword evidence="2" id="KW-1185">Reference proteome</keyword>
<evidence type="ECO:0000313" key="1">
    <source>
        <dbReference type="EMBL" id="MBP2398663.1"/>
    </source>
</evidence>
<gene>
    <name evidence="1" type="ORF">JOF39_001744</name>
</gene>